<proteinExistence type="predicted"/>
<name>A0ACB9TYM1_HOLOL</name>
<dbReference type="EMBL" id="CM043015">
    <property type="protein sequence ID" value="KAI4471838.1"/>
    <property type="molecule type" value="Genomic_DNA"/>
</dbReference>
<evidence type="ECO:0000313" key="2">
    <source>
        <dbReference type="Proteomes" id="UP001056778"/>
    </source>
</evidence>
<comment type="caution">
    <text evidence="1">The sequence shown here is derived from an EMBL/GenBank/DDBJ whole genome shotgun (WGS) entry which is preliminary data.</text>
</comment>
<evidence type="ECO:0000313" key="1">
    <source>
        <dbReference type="EMBL" id="KAI4471838.1"/>
    </source>
</evidence>
<sequence length="137" mass="15457">MPAVQELCDREKRLREKLRELGLKLTEKLPPPGAGLYANVGSYSRGKIITAAITNARSAGPTCSSHWCVNEYQQDVIYCLEHVIEYIEQKKIDVKNCKLLFTYGCEELDLLLEKLRNTIEAKQQKKAVTKGGPSTMQ</sequence>
<accession>A0ACB9TYM1</accession>
<keyword evidence="2" id="KW-1185">Reference proteome</keyword>
<reference evidence="1" key="1">
    <citation type="submission" date="2022-04" db="EMBL/GenBank/DDBJ databases">
        <title>Chromosome-scale genome assembly of Holotrichia oblita Faldermann.</title>
        <authorList>
            <person name="Rongchong L."/>
        </authorList>
    </citation>
    <scope>NUCLEOTIDE SEQUENCE</scope>
    <source>
        <strain evidence="1">81SQS9</strain>
    </source>
</reference>
<organism evidence="1 2">
    <name type="scientific">Holotrichia oblita</name>
    <name type="common">Chafer beetle</name>
    <dbReference type="NCBI Taxonomy" id="644536"/>
    <lineage>
        <taxon>Eukaryota</taxon>
        <taxon>Metazoa</taxon>
        <taxon>Ecdysozoa</taxon>
        <taxon>Arthropoda</taxon>
        <taxon>Hexapoda</taxon>
        <taxon>Insecta</taxon>
        <taxon>Pterygota</taxon>
        <taxon>Neoptera</taxon>
        <taxon>Endopterygota</taxon>
        <taxon>Coleoptera</taxon>
        <taxon>Polyphaga</taxon>
        <taxon>Scarabaeiformia</taxon>
        <taxon>Scarabaeidae</taxon>
        <taxon>Melolonthinae</taxon>
        <taxon>Holotrichia</taxon>
    </lineage>
</organism>
<protein>
    <submittedName>
        <fullName evidence="1">Uncharacterized protein</fullName>
    </submittedName>
</protein>
<dbReference type="Proteomes" id="UP001056778">
    <property type="component" value="Chromosome 1"/>
</dbReference>
<gene>
    <name evidence="1" type="ORF">MML48_1g12999</name>
</gene>